<sequence length="216" mass="23417">MAADCLVSTPRDRPSTSPLHTPSPSQPSDSPKRDASCFPNPSAFLPGRRPPAPSKRRARGPQKDTAYMELHQSTCLNLNGSDSSDSDLWILPDFEDWEYDDASPLAHPASNPLSLNLNMKRDGDGRSEMAMAMPGQSEWAPLVQRAASSNRERLRRRLEGDGWDFVGGKYGYGNGEESWIVNRGGSGSGSSSEESVDEEFDVVILLPAPALALAVS</sequence>
<protein>
    <submittedName>
        <fullName evidence="2">Uncharacterized protein</fullName>
    </submittedName>
</protein>
<accession>A0A6A6WN21</accession>
<evidence type="ECO:0000256" key="1">
    <source>
        <dbReference type="SAM" id="MobiDB-lite"/>
    </source>
</evidence>
<name>A0A6A6WN21_9PLEO</name>
<evidence type="ECO:0000313" key="3">
    <source>
        <dbReference type="Proteomes" id="UP000799757"/>
    </source>
</evidence>
<feature type="compositionally biased region" description="Low complexity" evidence="1">
    <location>
        <begin position="15"/>
        <end position="28"/>
    </location>
</feature>
<evidence type="ECO:0000313" key="2">
    <source>
        <dbReference type="EMBL" id="KAF2785460.1"/>
    </source>
</evidence>
<reference evidence="2" key="1">
    <citation type="journal article" date="2020" name="Stud. Mycol.">
        <title>101 Dothideomycetes genomes: a test case for predicting lifestyles and emergence of pathogens.</title>
        <authorList>
            <person name="Haridas S."/>
            <person name="Albert R."/>
            <person name="Binder M."/>
            <person name="Bloem J."/>
            <person name="Labutti K."/>
            <person name="Salamov A."/>
            <person name="Andreopoulos B."/>
            <person name="Baker S."/>
            <person name="Barry K."/>
            <person name="Bills G."/>
            <person name="Bluhm B."/>
            <person name="Cannon C."/>
            <person name="Castanera R."/>
            <person name="Culley D."/>
            <person name="Daum C."/>
            <person name="Ezra D."/>
            <person name="Gonzalez J."/>
            <person name="Henrissat B."/>
            <person name="Kuo A."/>
            <person name="Liang C."/>
            <person name="Lipzen A."/>
            <person name="Lutzoni F."/>
            <person name="Magnuson J."/>
            <person name="Mondo S."/>
            <person name="Nolan M."/>
            <person name="Ohm R."/>
            <person name="Pangilinan J."/>
            <person name="Park H.-J."/>
            <person name="Ramirez L."/>
            <person name="Alfaro M."/>
            <person name="Sun H."/>
            <person name="Tritt A."/>
            <person name="Yoshinaga Y."/>
            <person name="Zwiers L.-H."/>
            <person name="Turgeon B."/>
            <person name="Goodwin S."/>
            <person name="Spatafora J."/>
            <person name="Crous P."/>
            <person name="Grigoriev I."/>
        </authorList>
    </citation>
    <scope>NUCLEOTIDE SEQUENCE</scope>
    <source>
        <strain evidence="2">CBS 109.77</strain>
    </source>
</reference>
<feature type="region of interest" description="Disordered" evidence="1">
    <location>
        <begin position="1"/>
        <end position="65"/>
    </location>
</feature>
<dbReference type="OrthoDB" id="3763456at2759"/>
<dbReference type="Proteomes" id="UP000799757">
    <property type="component" value="Unassembled WGS sequence"/>
</dbReference>
<proteinExistence type="predicted"/>
<keyword evidence="3" id="KW-1185">Reference proteome</keyword>
<dbReference type="EMBL" id="MU003072">
    <property type="protein sequence ID" value="KAF2785460.1"/>
    <property type="molecule type" value="Genomic_DNA"/>
</dbReference>
<dbReference type="AlphaFoldDB" id="A0A6A6WN21"/>
<organism evidence="2 3">
    <name type="scientific">Melanomma pulvis-pyrius CBS 109.77</name>
    <dbReference type="NCBI Taxonomy" id="1314802"/>
    <lineage>
        <taxon>Eukaryota</taxon>
        <taxon>Fungi</taxon>
        <taxon>Dikarya</taxon>
        <taxon>Ascomycota</taxon>
        <taxon>Pezizomycotina</taxon>
        <taxon>Dothideomycetes</taxon>
        <taxon>Pleosporomycetidae</taxon>
        <taxon>Pleosporales</taxon>
        <taxon>Melanommataceae</taxon>
        <taxon>Melanomma</taxon>
    </lineage>
</organism>
<gene>
    <name evidence="2" type="ORF">K505DRAFT_369273</name>
</gene>